<comment type="catalytic activity">
    <reaction evidence="1">
        <text>Hydrolysis of terminal non-reducing beta-D-fructofuranoside residues in beta-D-fructofuranosides.</text>
        <dbReference type="EC" id="3.2.1.26"/>
    </reaction>
</comment>
<proteinExistence type="inferred from homology"/>
<reference evidence="8" key="1">
    <citation type="submission" date="2017-09" db="EMBL/GenBank/DDBJ databases">
        <title>Depth-based differentiation of microbial function through sediment-hosted aquifers and enrichment of novel symbionts in the deep terrestrial subsurface.</title>
        <authorList>
            <person name="Probst A.J."/>
            <person name="Ladd B."/>
            <person name="Jarett J.K."/>
            <person name="Geller-Mcgrath D.E."/>
            <person name="Sieber C.M.K."/>
            <person name="Emerson J.B."/>
            <person name="Anantharaman K."/>
            <person name="Thomas B.C."/>
            <person name="Malmstrom R."/>
            <person name="Stieglmeier M."/>
            <person name="Klingl A."/>
            <person name="Woyke T."/>
            <person name="Ryan C.M."/>
            <person name="Banfield J.F."/>
        </authorList>
    </citation>
    <scope>NUCLEOTIDE SEQUENCE [LARGE SCALE GENOMIC DNA]</scope>
</reference>
<accession>A0A2M6X008</accession>
<comment type="caution">
    <text evidence="7">The sequence shown here is derived from an EMBL/GenBank/DDBJ whole genome shotgun (WGS) entry which is preliminary data.</text>
</comment>
<evidence type="ECO:0000256" key="2">
    <source>
        <dbReference type="ARBA" id="ARBA00007671"/>
    </source>
</evidence>
<dbReference type="SUPFAM" id="SSF48208">
    <property type="entry name" value="Six-hairpin glycosidases"/>
    <property type="match status" value="1"/>
</dbReference>
<evidence type="ECO:0000256" key="1">
    <source>
        <dbReference type="ARBA" id="ARBA00000094"/>
    </source>
</evidence>
<dbReference type="Gene3D" id="1.50.10.10">
    <property type="match status" value="1"/>
</dbReference>
<keyword evidence="5" id="KW-0119">Carbohydrate metabolism</keyword>
<evidence type="ECO:0000256" key="4">
    <source>
        <dbReference type="ARBA" id="ARBA00022801"/>
    </source>
</evidence>
<dbReference type="GO" id="GO:0005975">
    <property type="term" value="P:carbohydrate metabolic process"/>
    <property type="evidence" value="ECO:0007669"/>
    <property type="project" value="InterPro"/>
</dbReference>
<dbReference type="GO" id="GO:0004564">
    <property type="term" value="F:beta-fructofuranosidase activity"/>
    <property type="evidence" value="ECO:0007669"/>
    <property type="project" value="UniProtKB-EC"/>
</dbReference>
<dbReference type="EC" id="3.2.1.26" evidence="3"/>
<protein>
    <recommendedName>
        <fullName evidence="3">beta-fructofuranosidase</fullName>
        <ecNumber evidence="3">3.2.1.26</ecNumber>
    </recommendedName>
</protein>
<dbReference type="Pfam" id="PF12899">
    <property type="entry name" value="Glyco_hydro_100"/>
    <property type="match status" value="1"/>
</dbReference>
<dbReference type="InterPro" id="IPR024746">
    <property type="entry name" value="Glyco_hydro_100"/>
</dbReference>
<dbReference type="AlphaFoldDB" id="A0A2M6X008"/>
<evidence type="ECO:0000256" key="3">
    <source>
        <dbReference type="ARBA" id="ARBA00012758"/>
    </source>
</evidence>
<dbReference type="InterPro" id="IPR012341">
    <property type="entry name" value="6hp_glycosidase-like_sf"/>
</dbReference>
<sequence length="412" mass="46041">MTDRDLADEGSVRALDVLRAAATPDGFVAATTDRDNYRRVWARDGVITSLAALLTDDPRLHAAALATLRTLASRQGPQGQIASNVDPAHDAVSYGGTAGRVDASLWFVIGCHRWWEETTDEQFLREYVPVLERVEFVLAAWEFNAKGLLYVPETGDWADEFLQHGYILYDQLLYLRALRGLADMCAARGLTERSALRAEKAERLVALIRDNFWFYRCDPFPEHAYHPGIFQKGCEAAEHRGAYWMPYFSPTGYGYRFDAFANVMAPLLGAADADQAEATDRYIAAHVVRQDFPVLPAFSPVVQPVDADWKELQSTFSNTFKNKPYEFHNGGLWPLLNGFYAADLARRGKRELAERFLTAAHAANRLGRNGEEWGFYEFIHGQTLRPGGTPQQTWSAAAAVIGQAALDGRMPL</sequence>
<dbReference type="Proteomes" id="UP000230731">
    <property type="component" value="Unassembled WGS sequence"/>
</dbReference>
<dbReference type="GO" id="GO:0033926">
    <property type="term" value="F:endo-alpha-N-acetylgalactosaminidase activity"/>
    <property type="evidence" value="ECO:0007669"/>
    <property type="project" value="InterPro"/>
</dbReference>
<dbReference type="EMBL" id="PEZP01000009">
    <property type="protein sequence ID" value="PIT98391.1"/>
    <property type="molecule type" value="Genomic_DNA"/>
</dbReference>
<gene>
    <name evidence="7" type="ORF">COT71_00915</name>
</gene>
<dbReference type="PANTHER" id="PTHR34987:SF4">
    <property type="entry name" value="ALPHA-L-RHAMNOSIDASE C-TERMINAL DOMAIN-CONTAINING PROTEIN"/>
    <property type="match status" value="1"/>
</dbReference>
<evidence type="ECO:0000256" key="5">
    <source>
        <dbReference type="ARBA" id="ARBA00023277"/>
    </source>
</evidence>
<name>A0A2M6X008_9BACT</name>
<dbReference type="PANTHER" id="PTHR34987">
    <property type="entry name" value="C, PUTATIVE (AFU_ORTHOLOGUE AFUA_3G02880)-RELATED"/>
    <property type="match status" value="1"/>
</dbReference>
<keyword evidence="6" id="KW-0326">Glycosidase</keyword>
<dbReference type="InterPro" id="IPR008928">
    <property type="entry name" value="6-hairpin_glycosidase_sf"/>
</dbReference>
<organism evidence="7 8">
    <name type="scientific">Candidatus Andersenbacteria bacterium CG10_big_fil_rev_8_21_14_0_10_54_11</name>
    <dbReference type="NCBI Taxonomy" id="1974485"/>
    <lineage>
        <taxon>Bacteria</taxon>
        <taxon>Candidatus Anderseniibacteriota</taxon>
    </lineage>
</organism>
<evidence type="ECO:0000313" key="8">
    <source>
        <dbReference type="Proteomes" id="UP000230731"/>
    </source>
</evidence>
<comment type="similarity">
    <text evidence="2">Belongs to the glycosyl hydrolase 100 family.</text>
</comment>
<evidence type="ECO:0000256" key="6">
    <source>
        <dbReference type="ARBA" id="ARBA00023295"/>
    </source>
</evidence>
<keyword evidence="4" id="KW-0378">Hydrolase</keyword>
<evidence type="ECO:0000313" key="7">
    <source>
        <dbReference type="EMBL" id="PIT98391.1"/>
    </source>
</evidence>